<dbReference type="EMBL" id="CAJPIZ010009309">
    <property type="protein sequence ID" value="CAG2111768.1"/>
    <property type="molecule type" value="Genomic_DNA"/>
</dbReference>
<evidence type="ECO:0000313" key="16">
    <source>
        <dbReference type="EMBL" id="CAD7631338.1"/>
    </source>
</evidence>
<accession>A0A7R9KYA9</accession>
<feature type="transmembrane region" description="Helical" evidence="15">
    <location>
        <begin position="211"/>
        <end position="232"/>
    </location>
</feature>
<dbReference type="GO" id="GO:0005737">
    <property type="term" value="C:cytoplasm"/>
    <property type="evidence" value="ECO:0007669"/>
    <property type="project" value="TreeGrafter"/>
</dbReference>
<feature type="non-terminal residue" evidence="16">
    <location>
        <position position="340"/>
    </location>
</feature>
<evidence type="ECO:0000256" key="9">
    <source>
        <dbReference type="ARBA" id="ARBA00023170"/>
    </source>
</evidence>
<dbReference type="GO" id="GO:0005901">
    <property type="term" value="C:caveola"/>
    <property type="evidence" value="ECO:0007669"/>
    <property type="project" value="UniProtKB-SubCell"/>
</dbReference>
<dbReference type="OrthoDB" id="18585at2759"/>
<evidence type="ECO:0000256" key="6">
    <source>
        <dbReference type="ARBA" id="ARBA00022989"/>
    </source>
</evidence>
<gene>
    <name evidence="16" type="ORF">OSB1V03_LOCUS11747</name>
</gene>
<evidence type="ECO:0000256" key="13">
    <source>
        <dbReference type="PIRSR" id="PIRSR605428-52"/>
    </source>
</evidence>
<evidence type="ECO:0000256" key="15">
    <source>
        <dbReference type="SAM" id="Phobius"/>
    </source>
</evidence>
<protein>
    <recommendedName>
        <fullName evidence="11">Scavenger receptor class B member 1</fullName>
    </recommendedName>
    <alternativeName>
        <fullName evidence="12">SR-BI</fullName>
    </alternativeName>
</protein>
<feature type="disulfide bond" evidence="13">
    <location>
        <begin position="85"/>
        <end position="94"/>
    </location>
</feature>
<dbReference type="InterPro" id="IPR002159">
    <property type="entry name" value="CD36_fam"/>
</dbReference>
<dbReference type="EMBL" id="OC863884">
    <property type="protein sequence ID" value="CAD7631338.1"/>
    <property type="molecule type" value="Genomic_DNA"/>
</dbReference>
<dbReference type="InterPro" id="IPR005428">
    <property type="entry name" value="CD36/SCARB1/SNMP1"/>
</dbReference>
<dbReference type="PANTHER" id="PTHR11923:SF110">
    <property type="entry name" value="SCAVENGER RECEPTOR CLASS B MEMBER 1"/>
    <property type="match status" value="1"/>
</dbReference>
<evidence type="ECO:0000256" key="11">
    <source>
        <dbReference type="ARBA" id="ARBA00040821"/>
    </source>
</evidence>
<evidence type="ECO:0000256" key="5">
    <source>
        <dbReference type="ARBA" id="ARBA00022692"/>
    </source>
</evidence>
<dbReference type="Proteomes" id="UP000759131">
    <property type="component" value="Unassembled WGS sequence"/>
</dbReference>
<reference evidence="16" key="1">
    <citation type="submission" date="2020-11" db="EMBL/GenBank/DDBJ databases">
        <authorList>
            <person name="Tran Van P."/>
        </authorList>
    </citation>
    <scope>NUCLEOTIDE SEQUENCE</scope>
</reference>
<evidence type="ECO:0000256" key="8">
    <source>
        <dbReference type="ARBA" id="ARBA00023157"/>
    </source>
</evidence>
<dbReference type="Pfam" id="PF01130">
    <property type="entry name" value="CD36"/>
    <property type="match status" value="1"/>
</dbReference>
<keyword evidence="8 13" id="KW-1015">Disulfide bond</keyword>
<evidence type="ECO:0000256" key="2">
    <source>
        <dbReference type="ARBA" id="ARBA00004651"/>
    </source>
</evidence>
<evidence type="ECO:0000256" key="10">
    <source>
        <dbReference type="ARBA" id="ARBA00023180"/>
    </source>
</evidence>
<dbReference type="PRINTS" id="PR01610">
    <property type="entry name" value="CD36ANTIGEN"/>
</dbReference>
<feature type="disulfide bond" evidence="13">
    <location>
        <begin position="15"/>
        <end position="83"/>
    </location>
</feature>
<sequence>TTTNRALDFYDDPKCNMYNGTDGTTMGSFLTKEDTLYVFNGDACRSLNAKYKELSNVKGIPAWRFILPASMFASPTKNPANKCFCQTPDDPDMCDGIFDLGPCQMGAPLAFSFPHFMHAGPRITANVEGMHPDVEKHESFFDVEPTIGAPMRAAGRLQVNVLMKPNRLLAGFGGVREAVVPFVWIEESAEVAGQFEWMLKGAIFPMLAIDYGSFFAMLGGMGLLGYTGVYAFNRRKILNPPKQEKPPVVTADPYQMDTQTKNMYPNPYTVSGRIVENGKGTGNDSAWTGADPPVYAISQQQYNQSQNSGTQTSPINANANPKLQRVTWSPPGSAEAYPME</sequence>
<name>A0A7R9KYA9_9ACAR</name>
<evidence type="ECO:0000256" key="3">
    <source>
        <dbReference type="ARBA" id="ARBA00010532"/>
    </source>
</evidence>
<evidence type="ECO:0000256" key="4">
    <source>
        <dbReference type="ARBA" id="ARBA00022475"/>
    </source>
</evidence>
<dbReference type="PANTHER" id="PTHR11923">
    <property type="entry name" value="SCAVENGER RECEPTOR CLASS B TYPE-1 SR-B1"/>
    <property type="match status" value="1"/>
</dbReference>
<dbReference type="PRINTS" id="PR01609">
    <property type="entry name" value="CD36FAMILY"/>
</dbReference>
<evidence type="ECO:0000256" key="1">
    <source>
        <dbReference type="ARBA" id="ARBA00004189"/>
    </source>
</evidence>
<evidence type="ECO:0000256" key="7">
    <source>
        <dbReference type="ARBA" id="ARBA00023136"/>
    </source>
</evidence>
<evidence type="ECO:0000256" key="12">
    <source>
        <dbReference type="ARBA" id="ARBA00042244"/>
    </source>
</evidence>
<keyword evidence="5 15" id="KW-0812">Transmembrane</keyword>
<keyword evidence="4" id="KW-1003">Cell membrane</keyword>
<dbReference type="AlphaFoldDB" id="A0A7R9KYA9"/>
<keyword evidence="9" id="KW-0675">Receptor</keyword>
<keyword evidence="7 15" id="KW-0472">Membrane</keyword>
<feature type="region of interest" description="Disordered" evidence="14">
    <location>
        <begin position="301"/>
        <end position="340"/>
    </location>
</feature>
<dbReference type="GO" id="GO:0005044">
    <property type="term" value="F:scavenger receptor activity"/>
    <property type="evidence" value="ECO:0007669"/>
    <property type="project" value="TreeGrafter"/>
</dbReference>
<keyword evidence="6 15" id="KW-1133">Transmembrane helix</keyword>
<keyword evidence="10" id="KW-0325">Glycoprotein</keyword>
<organism evidence="16">
    <name type="scientific">Medioppia subpectinata</name>
    <dbReference type="NCBI Taxonomy" id="1979941"/>
    <lineage>
        <taxon>Eukaryota</taxon>
        <taxon>Metazoa</taxon>
        <taxon>Ecdysozoa</taxon>
        <taxon>Arthropoda</taxon>
        <taxon>Chelicerata</taxon>
        <taxon>Arachnida</taxon>
        <taxon>Acari</taxon>
        <taxon>Acariformes</taxon>
        <taxon>Sarcoptiformes</taxon>
        <taxon>Oribatida</taxon>
        <taxon>Brachypylina</taxon>
        <taxon>Oppioidea</taxon>
        <taxon>Oppiidae</taxon>
        <taxon>Medioppia</taxon>
    </lineage>
</organism>
<keyword evidence="17" id="KW-1185">Reference proteome</keyword>
<evidence type="ECO:0000313" key="17">
    <source>
        <dbReference type="Proteomes" id="UP000759131"/>
    </source>
</evidence>
<comment type="subcellular location">
    <subcellularLocation>
        <location evidence="2">Cell membrane</location>
        <topology evidence="2">Multi-pass membrane protein</topology>
    </subcellularLocation>
    <subcellularLocation>
        <location evidence="1">Membrane</location>
        <location evidence="1">Caveola</location>
        <topology evidence="1">Multi-pass membrane protein</topology>
    </subcellularLocation>
</comment>
<proteinExistence type="inferred from homology"/>
<feature type="disulfide bond" evidence="13">
    <location>
        <begin position="44"/>
        <end position="103"/>
    </location>
</feature>
<feature type="compositionally biased region" description="Low complexity" evidence="14">
    <location>
        <begin position="301"/>
        <end position="313"/>
    </location>
</feature>
<evidence type="ECO:0000256" key="14">
    <source>
        <dbReference type="SAM" id="MobiDB-lite"/>
    </source>
</evidence>
<comment type="similarity">
    <text evidence="3">Belongs to the CD36 family.</text>
</comment>